<comment type="caution">
    <text evidence="2">The sequence shown here is derived from an EMBL/GenBank/DDBJ whole genome shotgun (WGS) entry which is preliminary data.</text>
</comment>
<dbReference type="Gene3D" id="3.30.110.90">
    <property type="entry name" value="Amidohydrolase"/>
    <property type="match status" value="1"/>
</dbReference>
<dbReference type="Gene3D" id="1.20.58.520">
    <property type="entry name" value="Amidohydrolase"/>
    <property type="match status" value="1"/>
</dbReference>
<gene>
    <name evidence="2" type="ORF">E3O42_00730</name>
</gene>
<evidence type="ECO:0000259" key="1">
    <source>
        <dbReference type="Pfam" id="PF01979"/>
    </source>
</evidence>
<dbReference type="Gene3D" id="2.30.40.10">
    <property type="entry name" value="Urease, subunit C, domain 1"/>
    <property type="match status" value="1"/>
</dbReference>
<dbReference type="SUPFAM" id="SSF51338">
    <property type="entry name" value="Composite domain of metallo-dependent hydrolases"/>
    <property type="match status" value="1"/>
</dbReference>
<dbReference type="Gene3D" id="3.40.50.10910">
    <property type="entry name" value="Amidohydrolase"/>
    <property type="match status" value="1"/>
</dbReference>
<dbReference type="PANTHER" id="PTHR43135:SF3">
    <property type="entry name" value="ALPHA-D-RIBOSE 1-METHYLPHOSPHONATE 5-TRIPHOSPHATE DIPHOSPHATASE"/>
    <property type="match status" value="1"/>
</dbReference>
<dbReference type="GO" id="GO:0016810">
    <property type="term" value="F:hydrolase activity, acting on carbon-nitrogen (but not peptide) bonds"/>
    <property type="evidence" value="ECO:0007669"/>
    <property type="project" value="InterPro"/>
</dbReference>
<dbReference type="InterPro" id="IPR051781">
    <property type="entry name" value="Metallo-dep_Hydrolase"/>
</dbReference>
<dbReference type="AlphaFoldDB" id="A0A4R8WCU9"/>
<keyword evidence="3" id="KW-1185">Reference proteome</keyword>
<evidence type="ECO:0000313" key="3">
    <source>
        <dbReference type="Proteomes" id="UP000297907"/>
    </source>
</evidence>
<evidence type="ECO:0000313" key="2">
    <source>
        <dbReference type="EMBL" id="TFC06941.1"/>
    </source>
</evidence>
<proteinExistence type="predicted"/>
<name>A0A4R8WCU9_9MICO</name>
<dbReference type="InterPro" id="IPR006680">
    <property type="entry name" value="Amidohydro-rel"/>
</dbReference>
<dbReference type="Proteomes" id="UP000297907">
    <property type="component" value="Unassembled WGS sequence"/>
</dbReference>
<dbReference type="SUPFAM" id="SSF51556">
    <property type="entry name" value="Metallo-dependent hydrolases"/>
    <property type="match status" value="1"/>
</dbReference>
<dbReference type="RefSeq" id="WP_134452025.1">
    <property type="nucleotide sequence ID" value="NZ_SOFL01000002.1"/>
</dbReference>
<dbReference type="Pfam" id="PF01979">
    <property type="entry name" value="Amidohydro_1"/>
    <property type="match status" value="1"/>
</dbReference>
<dbReference type="InterPro" id="IPR011059">
    <property type="entry name" value="Metal-dep_hydrolase_composite"/>
</dbReference>
<sequence length="362" mass="36896">MTTTVFTDVHVLKGDGLSSPSTVIVTDGTIVTVHQGAPTAAEVSDTTDVIAGDGGTLLPGLIDAHVHINTRKDLDALAAHGVTTAFDMASWPIALTATMRAEQGTASTISAGVPFIGANGPHSHFGMPGDAIVTDPAGVAAGVAQRVADGSDFIKIVTEAPGRGGPEPEIIAAVVEAAHAARLQVVAHASHLAAFIMSLDAGVDVITHVPTEAAIDQAVARRMVDEGRLAIPTLTVSQLLTSKRPVPGQTYENALASVAAMHQAGVPIMAGTDSVNQPGVPFSIPLGTALHGELELLVDAGLSPAEALRAATSTPAQAFGLDDRGAVREGLRADLLLIQGDPTSQIGATRNVRGVWIAGRRV</sequence>
<reference evidence="2 3" key="1">
    <citation type="submission" date="2019-03" db="EMBL/GenBank/DDBJ databases">
        <title>Genomics of glacier-inhabiting Cryobacterium strains.</title>
        <authorList>
            <person name="Liu Q."/>
            <person name="Xin Y.-H."/>
        </authorList>
    </citation>
    <scope>NUCLEOTIDE SEQUENCE [LARGE SCALE GENOMIC DNA]</scope>
    <source>
        <strain evidence="2 3">RHLS22-1</strain>
    </source>
</reference>
<feature type="domain" description="Amidohydrolase-related" evidence="1">
    <location>
        <begin position="56"/>
        <end position="362"/>
    </location>
</feature>
<protein>
    <submittedName>
        <fullName evidence="2">Amidohydrolase</fullName>
    </submittedName>
</protein>
<dbReference type="OrthoDB" id="3189065at2"/>
<dbReference type="EMBL" id="SOFL01000002">
    <property type="protein sequence ID" value="TFC06941.1"/>
    <property type="molecule type" value="Genomic_DNA"/>
</dbReference>
<dbReference type="InterPro" id="IPR032466">
    <property type="entry name" value="Metal_Hydrolase"/>
</dbReference>
<organism evidence="2 3">
    <name type="scientific">Cryobacterium adonitolivorans</name>
    <dbReference type="NCBI Taxonomy" id="1259189"/>
    <lineage>
        <taxon>Bacteria</taxon>
        <taxon>Bacillati</taxon>
        <taxon>Actinomycetota</taxon>
        <taxon>Actinomycetes</taxon>
        <taxon>Micrococcales</taxon>
        <taxon>Microbacteriaceae</taxon>
        <taxon>Cryobacterium</taxon>
    </lineage>
</organism>
<dbReference type="PANTHER" id="PTHR43135">
    <property type="entry name" value="ALPHA-D-RIBOSE 1-METHYLPHOSPHONATE 5-TRIPHOSPHATE DIPHOSPHATASE"/>
    <property type="match status" value="1"/>
</dbReference>
<keyword evidence="2" id="KW-0378">Hydrolase</keyword>
<accession>A0A4R8WCU9</accession>